<reference evidence="6" key="1">
    <citation type="submission" date="2021-02" db="EMBL/GenBank/DDBJ databases">
        <authorList>
            <person name="Dougan E. K."/>
            <person name="Rhodes N."/>
            <person name="Thang M."/>
            <person name="Chan C."/>
        </authorList>
    </citation>
    <scope>NUCLEOTIDE SEQUENCE</scope>
</reference>
<dbReference type="EC" id="3.1.1.47" evidence="1"/>
<proteinExistence type="predicted"/>
<evidence type="ECO:0000313" key="6">
    <source>
        <dbReference type="EMBL" id="CAE8733307.1"/>
    </source>
</evidence>
<organism evidence="6 7">
    <name type="scientific">Polarella glacialis</name>
    <name type="common">Dinoflagellate</name>
    <dbReference type="NCBI Taxonomy" id="89957"/>
    <lineage>
        <taxon>Eukaryota</taxon>
        <taxon>Sar</taxon>
        <taxon>Alveolata</taxon>
        <taxon>Dinophyceae</taxon>
        <taxon>Suessiales</taxon>
        <taxon>Suessiaceae</taxon>
        <taxon>Polarella</taxon>
    </lineage>
</organism>
<feature type="chain" id="PRO_5032632470" description="1-alkyl-2-acetylglycerophosphocholine esterase" evidence="5">
    <location>
        <begin position="16"/>
        <end position="391"/>
    </location>
</feature>
<dbReference type="GO" id="GO:0016042">
    <property type="term" value="P:lipid catabolic process"/>
    <property type="evidence" value="ECO:0007669"/>
    <property type="project" value="UniProtKB-KW"/>
</dbReference>
<dbReference type="PANTHER" id="PTHR10272">
    <property type="entry name" value="PLATELET-ACTIVATING FACTOR ACETYLHYDROLASE"/>
    <property type="match status" value="1"/>
</dbReference>
<evidence type="ECO:0000256" key="5">
    <source>
        <dbReference type="SAM" id="SignalP"/>
    </source>
</evidence>
<evidence type="ECO:0000256" key="1">
    <source>
        <dbReference type="ARBA" id="ARBA00013201"/>
    </source>
</evidence>
<dbReference type="Gene3D" id="3.40.50.1820">
    <property type="entry name" value="alpha/beta hydrolase"/>
    <property type="match status" value="2"/>
</dbReference>
<dbReference type="InterPro" id="IPR029058">
    <property type="entry name" value="AB_hydrolase_fold"/>
</dbReference>
<keyword evidence="4" id="KW-0443">Lipid metabolism</keyword>
<name>A0A813LM36_POLGL</name>
<feature type="signal peptide" evidence="5">
    <location>
        <begin position="1"/>
        <end position="15"/>
    </location>
</feature>
<dbReference type="AlphaFoldDB" id="A0A813LM36"/>
<dbReference type="EMBL" id="CAJNNW010036314">
    <property type="protein sequence ID" value="CAE8733307.1"/>
    <property type="molecule type" value="Genomic_DNA"/>
</dbReference>
<dbReference type="Pfam" id="PF03403">
    <property type="entry name" value="PAF-AH_p_II"/>
    <property type="match status" value="1"/>
</dbReference>
<protein>
    <recommendedName>
        <fullName evidence="1">1-alkyl-2-acetylglycerophosphocholine esterase</fullName>
        <ecNumber evidence="1">3.1.1.47</ecNumber>
    </recommendedName>
</protein>
<dbReference type="GO" id="GO:0003847">
    <property type="term" value="F:1-alkyl-2-acetylglycerophosphocholine esterase activity"/>
    <property type="evidence" value="ECO:0007669"/>
    <property type="project" value="UniProtKB-EC"/>
</dbReference>
<dbReference type="Proteomes" id="UP000626109">
    <property type="component" value="Unassembled WGS sequence"/>
</dbReference>
<comment type="caution">
    <text evidence="6">The sequence shown here is derived from an EMBL/GenBank/DDBJ whole genome shotgun (WGS) entry which is preliminary data.</text>
</comment>
<evidence type="ECO:0000256" key="3">
    <source>
        <dbReference type="ARBA" id="ARBA00022963"/>
    </source>
</evidence>
<dbReference type="PANTHER" id="PTHR10272:SF0">
    <property type="entry name" value="PLATELET-ACTIVATING FACTOR ACETYLHYDROLASE"/>
    <property type="match status" value="1"/>
</dbReference>
<keyword evidence="5" id="KW-0732">Signal</keyword>
<accession>A0A813LM36</accession>
<keyword evidence="2" id="KW-0378">Hydrolase</keyword>
<dbReference type="SUPFAM" id="SSF53474">
    <property type="entry name" value="alpha/beta-Hydrolases"/>
    <property type="match status" value="1"/>
</dbReference>
<evidence type="ECO:0000313" key="7">
    <source>
        <dbReference type="Proteomes" id="UP000626109"/>
    </source>
</evidence>
<evidence type="ECO:0000256" key="4">
    <source>
        <dbReference type="ARBA" id="ARBA00023098"/>
    </source>
</evidence>
<sequence>MQLFATLAFVVGSAANCPGQEGLLANPPDPSATGPYPVGATLGSVKLSSKRTITVEAWYPAKVGSEKGKSKTGYDIREHTPAKQQKMLADAANMTYQTCECYRDLPVADGSFPVVVFIHGTAAFRTQSLHENTHWASRGFVVFAADHPGIQLKDLLGLIDFIIPPKTDQSGDARGILKAVSELTSSSPSFANLAGHVDMSRVGVSGHSAGGGALRNFGDVADVLIPMAGDAPNPGKRLKSTLVLGADMDGVAGRQGDAYNDSIVTPKRFAEVDRLGHLFCSDLCWIGEDAGGIVQIAEDHGIKAAAVFGGLGNDGCSFQNKAKGTHYLEPHCGWQFTNYASAAAFEEVLRCDRSMATKLTTMKSAIPIPSGCPKNLVNDYREQLNADTIIV</sequence>
<evidence type="ECO:0000256" key="2">
    <source>
        <dbReference type="ARBA" id="ARBA00022801"/>
    </source>
</evidence>
<keyword evidence="3" id="KW-0442">Lipid degradation</keyword>
<gene>
    <name evidence="6" type="ORF">PGLA2088_LOCUS46787</name>
</gene>